<dbReference type="PANTHER" id="PTHR31485:SF7">
    <property type="entry name" value="PEPTIDYL SERINE ALPHA-GALACTOSYLTRANSFERASE"/>
    <property type="match status" value="1"/>
</dbReference>
<feature type="compositionally biased region" description="Acidic residues" evidence="1">
    <location>
        <begin position="59"/>
        <end position="72"/>
    </location>
</feature>
<dbReference type="Proteomes" id="UP000789595">
    <property type="component" value="Unassembled WGS sequence"/>
</dbReference>
<keyword evidence="2" id="KW-0732">Signal</keyword>
<dbReference type="InterPro" id="IPR044845">
    <property type="entry name" value="HPAT/SRGT1-like"/>
</dbReference>
<reference evidence="3" key="1">
    <citation type="submission" date="2021-11" db="EMBL/GenBank/DDBJ databases">
        <authorList>
            <consortium name="Genoscope - CEA"/>
            <person name="William W."/>
        </authorList>
    </citation>
    <scope>NUCLEOTIDE SEQUENCE</scope>
</reference>
<protein>
    <recommendedName>
        <fullName evidence="5">Nucleotide-diphospho-sugar transferase domain-containing protein</fullName>
    </recommendedName>
</protein>
<feature type="chain" id="PRO_5035182567" description="Nucleotide-diphospho-sugar transferase domain-containing protein" evidence="2">
    <location>
        <begin position="25"/>
        <end position="494"/>
    </location>
</feature>
<dbReference type="GO" id="GO:0016757">
    <property type="term" value="F:glycosyltransferase activity"/>
    <property type="evidence" value="ECO:0007669"/>
    <property type="project" value="InterPro"/>
</dbReference>
<keyword evidence="4" id="KW-1185">Reference proteome</keyword>
<dbReference type="OrthoDB" id="2015991at2759"/>
<proteinExistence type="predicted"/>
<feature type="compositionally biased region" description="Basic and acidic residues" evidence="1">
    <location>
        <begin position="48"/>
        <end position="58"/>
    </location>
</feature>
<dbReference type="EMBL" id="CAKKNE010000002">
    <property type="protein sequence ID" value="CAH0367254.1"/>
    <property type="molecule type" value="Genomic_DNA"/>
</dbReference>
<sequence length="494" mass="55052">MPRTARRRPRVSLRCCVFTLLALAVGVVHLAAQIAAPPKVAAPQAVAKPEELPPHEPLDLDEDEDEREDFEGDAARSARVRVVFSTDCTPYQDWQSEVVFNSADVVGHRGPVTRIASGCSPEKEAALRQRYAALYGARARFSLHVTPEFDKDSATGKSYHFYNKPRGMEHFLNDRSIDFERAPIIALIDPDFAFLRPFSDRVAGPDALVIAPWRADELPAFVTEGTPAGQQYGLGTHWLTFDRRKICGAGSPCLETSRRDAERHYPIGPPYVLHHNDFRKLAPVWREFAPRVYAQYPDLLAEMYAYCMAAAHLRMPHARVNHWMLSNVHVGDEGWRHLDALALRDACPARGGKTPNVVDHATRFVLPAFLHYCQNYRVGDFIFAKRRVPPALFTDCAHPPLLAPGLIETQVDYELHPPGNPCREAPQRKPLGRSIVNRTAAAVCLATWHVNAAATRARKRFCDARPPAPVKLFTLATTCAPGMRGFHNNAKGGS</sequence>
<evidence type="ECO:0000256" key="2">
    <source>
        <dbReference type="SAM" id="SignalP"/>
    </source>
</evidence>
<name>A0A8J2WU35_9STRA</name>
<evidence type="ECO:0000313" key="4">
    <source>
        <dbReference type="Proteomes" id="UP000789595"/>
    </source>
</evidence>
<feature type="signal peptide" evidence="2">
    <location>
        <begin position="1"/>
        <end position="24"/>
    </location>
</feature>
<gene>
    <name evidence="3" type="ORF">PECAL_2P02680</name>
</gene>
<dbReference type="PANTHER" id="PTHR31485">
    <property type="entry name" value="PEPTIDYL SERINE ALPHA-GALACTOSYLTRANSFERASE"/>
    <property type="match status" value="1"/>
</dbReference>
<organism evidence="3 4">
    <name type="scientific">Pelagomonas calceolata</name>
    <dbReference type="NCBI Taxonomy" id="35677"/>
    <lineage>
        <taxon>Eukaryota</taxon>
        <taxon>Sar</taxon>
        <taxon>Stramenopiles</taxon>
        <taxon>Ochrophyta</taxon>
        <taxon>Pelagophyceae</taxon>
        <taxon>Pelagomonadales</taxon>
        <taxon>Pelagomonadaceae</taxon>
        <taxon>Pelagomonas</taxon>
    </lineage>
</organism>
<evidence type="ECO:0008006" key="5">
    <source>
        <dbReference type="Google" id="ProtNLM"/>
    </source>
</evidence>
<feature type="region of interest" description="Disordered" evidence="1">
    <location>
        <begin position="45"/>
        <end position="73"/>
    </location>
</feature>
<dbReference type="AlphaFoldDB" id="A0A8J2WU35"/>
<evidence type="ECO:0000313" key="3">
    <source>
        <dbReference type="EMBL" id="CAH0367254.1"/>
    </source>
</evidence>
<evidence type="ECO:0000256" key="1">
    <source>
        <dbReference type="SAM" id="MobiDB-lite"/>
    </source>
</evidence>
<accession>A0A8J2WU35</accession>
<comment type="caution">
    <text evidence="3">The sequence shown here is derived from an EMBL/GenBank/DDBJ whole genome shotgun (WGS) entry which is preliminary data.</text>
</comment>